<feature type="compositionally biased region" description="Pro residues" evidence="2">
    <location>
        <begin position="253"/>
        <end position="272"/>
    </location>
</feature>
<dbReference type="InterPro" id="IPR039725">
    <property type="entry name" value="CC2D1A/B"/>
</dbReference>
<reference evidence="4 5" key="1">
    <citation type="submission" date="2019-09" db="EMBL/GenBank/DDBJ databases">
        <title>Bird 10,000 Genomes (B10K) Project - Family phase.</title>
        <authorList>
            <person name="Zhang G."/>
        </authorList>
    </citation>
    <scope>NUCLEOTIDE SEQUENCE [LARGE SCALE GENOMIC DNA]</scope>
    <source>
        <strain evidence="4">B10K-OTA-212792</strain>
        <tissue evidence="4">Blood</tissue>
    </source>
</reference>
<dbReference type="SMART" id="SM00239">
    <property type="entry name" value="C2"/>
    <property type="match status" value="1"/>
</dbReference>
<proteinExistence type="inferred from homology"/>
<feature type="non-terminal residue" evidence="4">
    <location>
        <position position="741"/>
    </location>
</feature>
<evidence type="ECO:0000256" key="1">
    <source>
        <dbReference type="ARBA" id="ARBA00010672"/>
    </source>
</evidence>
<feature type="region of interest" description="Disordered" evidence="2">
    <location>
        <begin position="1"/>
        <end position="62"/>
    </location>
</feature>
<comment type="caution">
    <text evidence="4">The sequence shown here is derived from an EMBL/GenBank/DDBJ whole genome shotgun (WGS) entry which is preliminary data.</text>
</comment>
<dbReference type="Pfam" id="PF21528">
    <property type="entry name" value="CC2D1A-B_DM14"/>
    <property type="match status" value="2"/>
</dbReference>
<comment type="similarity">
    <text evidence="1">Belongs to the CC2D1 family.</text>
</comment>
<feature type="region of interest" description="Disordered" evidence="2">
    <location>
        <begin position="227"/>
        <end position="279"/>
    </location>
</feature>
<dbReference type="PROSITE" id="PS50004">
    <property type="entry name" value="C2"/>
    <property type="match status" value="1"/>
</dbReference>
<evidence type="ECO:0000313" key="5">
    <source>
        <dbReference type="Proteomes" id="UP000576729"/>
    </source>
</evidence>
<protein>
    <submittedName>
        <fullName evidence="4">C2D1A protein</fullName>
    </submittedName>
</protein>
<accession>A0A7L4LFY8</accession>
<evidence type="ECO:0000313" key="4">
    <source>
        <dbReference type="EMBL" id="NXY64263.1"/>
    </source>
</evidence>
<feature type="compositionally biased region" description="Pro residues" evidence="2">
    <location>
        <begin position="34"/>
        <end position="61"/>
    </location>
</feature>
<name>A0A7L4LFY8_9CORV</name>
<feature type="compositionally biased region" description="Acidic residues" evidence="2">
    <location>
        <begin position="231"/>
        <end position="241"/>
    </location>
</feature>
<feature type="domain" description="C2" evidence="3">
    <location>
        <begin position="419"/>
        <end position="558"/>
    </location>
</feature>
<dbReference type="PANTHER" id="PTHR13076:SF8">
    <property type="entry name" value="COILED-COIL AND C2 DOMAIN-CONTAINING PROTEIN 1A"/>
    <property type="match status" value="1"/>
</dbReference>
<gene>
    <name evidence="4" type="primary">Cc2d1a</name>
    <name evidence="4" type="ORF">CALWIL_R14901</name>
</gene>
<dbReference type="InterPro" id="IPR006608">
    <property type="entry name" value="CC2D1A/B_DM14"/>
</dbReference>
<evidence type="ECO:0000256" key="2">
    <source>
        <dbReference type="SAM" id="MobiDB-lite"/>
    </source>
</evidence>
<evidence type="ECO:0000259" key="3">
    <source>
        <dbReference type="PROSITE" id="PS50004"/>
    </source>
</evidence>
<dbReference type="Proteomes" id="UP000576729">
    <property type="component" value="Unassembled WGS sequence"/>
</dbReference>
<dbReference type="EMBL" id="VWPU01018149">
    <property type="protein sequence ID" value="NXY64263.1"/>
    <property type="molecule type" value="Genomic_DNA"/>
</dbReference>
<dbReference type="Gene3D" id="2.60.40.150">
    <property type="entry name" value="C2 domain"/>
    <property type="match status" value="1"/>
</dbReference>
<dbReference type="Pfam" id="PF00168">
    <property type="entry name" value="C2"/>
    <property type="match status" value="1"/>
</dbReference>
<dbReference type="SUPFAM" id="SSF49562">
    <property type="entry name" value="C2 domain (Calcium/lipid-binding domain, CaLB)"/>
    <property type="match status" value="1"/>
</dbReference>
<dbReference type="InterPro" id="IPR000008">
    <property type="entry name" value="C2_dom"/>
</dbReference>
<dbReference type="GO" id="GO:0001227">
    <property type="term" value="F:DNA-binding transcription repressor activity, RNA polymerase II-specific"/>
    <property type="evidence" value="ECO:0007669"/>
    <property type="project" value="InterPro"/>
</dbReference>
<sequence length="741" mass="82635">QTLEQMLESVRSGKQINKAEIPPPVAVGKGGGTPVPPPLVSPEPQVQPPSPPQPFPAPDPCLDPGLVPSLQVRLQELQKEALAAKRCGDVATALGHFRAAKVRPGFPESPQILLFLFPTAGDFFFYFPVFPTPEPPRAPRDVQEALEQRMERYRAAAAQAKDSGDGRKARMHERIVKQYQAAIRAHSAGKAVDLSELPVPPGFPPIQGTDIPSEPSISGMLEAALRLTGPEQEEEEEEEEKEGGTEGAKPSAPTGPPPKQPPPPQNSQPAPKPAGKAQQQLEFLELRRRQLAQAALRAKRHNDLEGAKLLLRRAKGIEGLIGAARGGLPVDIAQVPEVPLDGAEFELGPGREVPMPPEATKTFLQLAGALRRQHQMCLTYSRQFAHLGNISETTRCEALAEECRRHMETLRREHNRGGPPPKPRYEQRTFSVIKMFPELSSSDLELGIERGIGLPVPPGVAPGDLDTFVRFEFPHPSAEEAQRDKTNVVKNTDCPEFRARFRLRLLRGHRGLRRLLSSRGIKFEVTQKGGLFRPERALGSAQLRLEGLEGACELREQLELLDGRRRTGGRLEVWVRVREPLGSQRQLEPRSERWLVLEPGAEATVRLHWVFHGSSPPFCCVPRALIPLPRSLPTFPSLNLLLFDRERLERKMVPFSRAGRPVPPELRQQHQDLLRRIQGLRTRLQRGDPHFRMEYAEHLERHLRLYTEAARRLGTQGEREAAKEALYKRNLVESEVKTLGG</sequence>
<dbReference type="InterPro" id="IPR035892">
    <property type="entry name" value="C2_domain_sf"/>
</dbReference>
<dbReference type="PANTHER" id="PTHR13076">
    <property type="entry name" value="COILED-COIL AND C2 DOMAIN-CONTAINING PROTEIN 1-LIKE"/>
    <property type="match status" value="1"/>
</dbReference>
<dbReference type="SMART" id="SM00685">
    <property type="entry name" value="DM14"/>
    <property type="match status" value="2"/>
</dbReference>
<dbReference type="AlphaFoldDB" id="A0A7L4LFY8"/>
<keyword evidence="5" id="KW-1185">Reference proteome</keyword>
<feature type="non-terminal residue" evidence="4">
    <location>
        <position position="1"/>
    </location>
</feature>
<organism evidence="4 5">
    <name type="scientific">Callaeas wilsoni</name>
    <name type="common">North Island kokako</name>
    <dbReference type="NCBI Taxonomy" id="1347786"/>
    <lineage>
        <taxon>Eukaryota</taxon>
        <taxon>Metazoa</taxon>
        <taxon>Chordata</taxon>
        <taxon>Craniata</taxon>
        <taxon>Vertebrata</taxon>
        <taxon>Euteleostomi</taxon>
        <taxon>Archelosauria</taxon>
        <taxon>Archosauria</taxon>
        <taxon>Dinosauria</taxon>
        <taxon>Saurischia</taxon>
        <taxon>Theropoda</taxon>
        <taxon>Coelurosauria</taxon>
        <taxon>Aves</taxon>
        <taxon>Neognathae</taxon>
        <taxon>Neoaves</taxon>
        <taxon>Telluraves</taxon>
        <taxon>Australaves</taxon>
        <taxon>Passeriformes</taxon>
        <taxon>Corvoidea</taxon>
        <taxon>Callaeidae</taxon>
        <taxon>Callaeas</taxon>
    </lineage>
</organism>